<gene>
    <name evidence="1" type="ORF">LSAT_V11C400211970</name>
</gene>
<organism evidence="1 2">
    <name type="scientific">Lactuca sativa</name>
    <name type="common">Garden lettuce</name>
    <dbReference type="NCBI Taxonomy" id="4236"/>
    <lineage>
        <taxon>Eukaryota</taxon>
        <taxon>Viridiplantae</taxon>
        <taxon>Streptophyta</taxon>
        <taxon>Embryophyta</taxon>
        <taxon>Tracheophyta</taxon>
        <taxon>Spermatophyta</taxon>
        <taxon>Magnoliopsida</taxon>
        <taxon>eudicotyledons</taxon>
        <taxon>Gunneridae</taxon>
        <taxon>Pentapetalae</taxon>
        <taxon>asterids</taxon>
        <taxon>campanulids</taxon>
        <taxon>Asterales</taxon>
        <taxon>Asteraceae</taxon>
        <taxon>Cichorioideae</taxon>
        <taxon>Cichorieae</taxon>
        <taxon>Lactucinae</taxon>
        <taxon>Lactuca</taxon>
    </lineage>
</organism>
<keyword evidence="2" id="KW-1185">Reference proteome</keyword>
<dbReference type="EMBL" id="NBSK02000004">
    <property type="protein sequence ID" value="KAJ0213027.1"/>
    <property type="molecule type" value="Genomic_DNA"/>
</dbReference>
<dbReference type="Proteomes" id="UP000235145">
    <property type="component" value="Unassembled WGS sequence"/>
</dbReference>
<sequence length="170" mass="19409">MLITRSRRSLDDLPLEILSQIFVVLGTTCINMIEGMGPKNLNVDSFICTCALQKSIEAMFRKECFYYGHFVSLIGPHQCDEGLQLLDTYFGWVVPDDWEYTGVVDSAKELLRAVDIVHGLTANNITFRCEDPRHSIKGAFAIGHEEDKDRQRYCTFMPHITNSKTFHSNQ</sequence>
<reference evidence="1 2" key="1">
    <citation type="journal article" date="2017" name="Nat. Commun.">
        <title>Genome assembly with in vitro proximity ligation data and whole-genome triplication in lettuce.</title>
        <authorList>
            <person name="Reyes-Chin-Wo S."/>
            <person name="Wang Z."/>
            <person name="Yang X."/>
            <person name="Kozik A."/>
            <person name="Arikit S."/>
            <person name="Song C."/>
            <person name="Xia L."/>
            <person name="Froenicke L."/>
            <person name="Lavelle D.O."/>
            <person name="Truco M.J."/>
            <person name="Xia R."/>
            <person name="Zhu S."/>
            <person name="Xu C."/>
            <person name="Xu H."/>
            <person name="Xu X."/>
            <person name="Cox K."/>
            <person name="Korf I."/>
            <person name="Meyers B.C."/>
            <person name="Michelmore R.W."/>
        </authorList>
    </citation>
    <scope>NUCLEOTIDE SEQUENCE [LARGE SCALE GENOMIC DNA]</scope>
    <source>
        <strain evidence="2">cv. Salinas</strain>
        <tissue evidence="1">Seedlings</tissue>
    </source>
</reference>
<proteinExistence type="predicted"/>
<protein>
    <submittedName>
        <fullName evidence="1">Uncharacterized protein</fullName>
    </submittedName>
</protein>
<dbReference type="AlphaFoldDB" id="A0A9R1VY22"/>
<name>A0A9R1VY22_LACSA</name>
<evidence type="ECO:0000313" key="2">
    <source>
        <dbReference type="Proteomes" id="UP000235145"/>
    </source>
</evidence>
<accession>A0A9R1VY22</accession>
<evidence type="ECO:0000313" key="1">
    <source>
        <dbReference type="EMBL" id="KAJ0213027.1"/>
    </source>
</evidence>
<comment type="caution">
    <text evidence="1">The sequence shown here is derived from an EMBL/GenBank/DDBJ whole genome shotgun (WGS) entry which is preliminary data.</text>
</comment>